<feature type="compositionally biased region" description="Basic and acidic residues" evidence="1">
    <location>
        <begin position="82"/>
        <end position="106"/>
    </location>
</feature>
<evidence type="ECO:0000313" key="3">
    <source>
        <dbReference type="Proteomes" id="UP000186168"/>
    </source>
</evidence>
<organism evidence="2 3">
    <name type="scientific">Streptomyces sparsogenes DSM 40356</name>
    <dbReference type="NCBI Taxonomy" id="1331668"/>
    <lineage>
        <taxon>Bacteria</taxon>
        <taxon>Bacillati</taxon>
        <taxon>Actinomycetota</taxon>
        <taxon>Actinomycetes</taxon>
        <taxon>Kitasatosporales</taxon>
        <taxon>Streptomycetaceae</taxon>
        <taxon>Streptomyces</taxon>
    </lineage>
</organism>
<evidence type="ECO:0000256" key="1">
    <source>
        <dbReference type="SAM" id="MobiDB-lite"/>
    </source>
</evidence>
<dbReference type="EMBL" id="ASQP01000073">
    <property type="protein sequence ID" value="OMI40641.1"/>
    <property type="molecule type" value="Genomic_DNA"/>
</dbReference>
<feature type="compositionally biased region" description="Basic and acidic residues" evidence="1">
    <location>
        <begin position="1"/>
        <end position="11"/>
    </location>
</feature>
<feature type="compositionally biased region" description="Basic and acidic residues" evidence="1">
    <location>
        <begin position="181"/>
        <end position="200"/>
    </location>
</feature>
<dbReference type="AlphaFoldDB" id="A0A1R1SQP9"/>
<name>A0A1R1SQP9_9ACTN</name>
<proteinExistence type="predicted"/>
<dbReference type="RefSeq" id="WP_079151138.1">
    <property type="nucleotide sequence ID" value="NZ_ASQP01000073.1"/>
</dbReference>
<feature type="compositionally biased region" description="Low complexity" evidence="1">
    <location>
        <begin position="29"/>
        <end position="47"/>
    </location>
</feature>
<feature type="region of interest" description="Disordered" evidence="1">
    <location>
        <begin position="1"/>
        <end position="61"/>
    </location>
</feature>
<evidence type="ECO:0000313" key="2">
    <source>
        <dbReference type="EMBL" id="OMI40641.1"/>
    </source>
</evidence>
<keyword evidence="3" id="KW-1185">Reference proteome</keyword>
<accession>A0A1R1SQP9</accession>
<dbReference type="Proteomes" id="UP000186168">
    <property type="component" value="Unassembled WGS sequence"/>
</dbReference>
<evidence type="ECO:0008006" key="4">
    <source>
        <dbReference type="Google" id="ProtNLM"/>
    </source>
</evidence>
<sequence>MITNGGRERPQPGKRNVPITTPPPPPRPSRATLSSSLPSALPSSAAPPSSPGPASPGRRGFLLAGGAVGAVALLGGCSDGSTARHDAAGPGPGEERLLARGARDSAELLARYDATADAHPGLADRLRPLREETARHLEAFRAPDRGATSAGSSASASSPASAPAAPSASASSGKPPAPKVPGDEKEALAALARAERRTADTRTAALRDAPPELARLLASVAACGAAHAYLLTAQGS</sequence>
<dbReference type="GeneID" id="96745490"/>
<comment type="caution">
    <text evidence="2">The sequence shown here is derived from an EMBL/GenBank/DDBJ whole genome shotgun (WGS) entry which is preliminary data.</text>
</comment>
<protein>
    <recommendedName>
        <fullName evidence="4">Lipoprotein</fullName>
    </recommendedName>
</protein>
<feature type="region of interest" description="Disordered" evidence="1">
    <location>
        <begin position="73"/>
        <end position="209"/>
    </location>
</feature>
<dbReference type="STRING" id="67365.GCA_001704635_00263"/>
<reference evidence="2 3" key="1">
    <citation type="submission" date="2013-05" db="EMBL/GenBank/DDBJ databases">
        <title>Genome sequence of Streptomyces sparsogenes DSM 40356.</title>
        <authorList>
            <person name="Coyne S."/>
            <person name="Seebeck F.P."/>
        </authorList>
    </citation>
    <scope>NUCLEOTIDE SEQUENCE [LARGE SCALE GENOMIC DNA]</scope>
    <source>
        <strain evidence="2 3">DSM 40356</strain>
    </source>
</reference>
<gene>
    <name evidence="2" type="ORF">SPAR_04860</name>
</gene>
<feature type="compositionally biased region" description="Low complexity" evidence="1">
    <location>
        <begin position="149"/>
        <end position="174"/>
    </location>
</feature>
<feature type="compositionally biased region" description="Basic and acidic residues" evidence="1">
    <location>
        <begin position="122"/>
        <end position="144"/>
    </location>
</feature>